<name>A0ABP9BN37_9MICC</name>
<evidence type="ECO:0000256" key="6">
    <source>
        <dbReference type="SAM" id="SignalP"/>
    </source>
</evidence>
<dbReference type="PANTHER" id="PTHR10057:SF0">
    <property type="entry name" value="TRANSLOCATOR PROTEIN"/>
    <property type="match status" value="1"/>
</dbReference>
<reference evidence="8" key="1">
    <citation type="journal article" date="2019" name="Int. J. Syst. Evol. Microbiol.">
        <title>The Global Catalogue of Microorganisms (GCM) 10K type strain sequencing project: providing services to taxonomists for standard genome sequencing and annotation.</title>
        <authorList>
            <consortium name="The Broad Institute Genomics Platform"/>
            <consortium name="The Broad Institute Genome Sequencing Center for Infectious Disease"/>
            <person name="Wu L."/>
            <person name="Ma J."/>
        </authorList>
    </citation>
    <scope>NUCLEOTIDE SEQUENCE [LARGE SCALE GENOMIC DNA]</scope>
    <source>
        <strain evidence="8">JCM 18541</strain>
    </source>
</reference>
<proteinExistence type="inferred from homology"/>
<evidence type="ECO:0000256" key="4">
    <source>
        <dbReference type="ARBA" id="ARBA00022989"/>
    </source>
</evidence>
<dbReference type="PIRSF" id="PIRSF005859">
    <property type="entry name" value="PBR"/>
    <property type="match status" value="1"/>
</dbReference>
<accession>A0ABP9BN37</accession>
<dbReference type="CDD" id="cd15904">
    <property type="entry name" value="TSPO_MBR"/>
    <property type="match status" value="1"/>
</dbReference>
<dbReference type="RefSeq" id="WP_345446396.1">
    <property type="nucleotide sequence ID" value="NZ_BAABKP010000003.1"/>
</dbReference>
<keyword evidence="4" id="KW-1133">Transmembrane helix</keyword>
<dbReference type="InterPro" id="IPR038330">
    <property type="entry name" value="TspO/MBR-related_sf"/>
</dbReference>
<feature type="chain" id="PRO_5047481651" evidence="6">
    <location>
        <begin position="19"/>
        <end position="174"/>
    </location>
</feature>
<keyword evidence="6" id="KW-0732">Signal</keyword>
<evidence type="ECO:0000256" key="5">
    <source>
        <dbReference type="ARBA" id="ARBA00023136"/>
    </source>
</evidence>
<comment type="caution">
    <text evidence="7">The sequence shown here is derived from an EMBL/GenBank/DDBJ whole genome shotgun (WGS) entry which is preliminary data.</text>
</comment>
<keyword evidence="3" id="KW-0812">Transmembrane</keyword>
<evidence type="ECO:0000256" key="1">
    <source>
        <dbReference type="ARBA" id="ARBA00004141"/>
    </source>
</evidence>
<keyword evidence="5" id="KW-0472">Membrane</keyword>
<evidence type="ECO:0000256" key="3">
    <source>
        <dbReference type="ARBA" id="ARBA00022692"/>
    </source>
</evidence>
<sequence>MKFLPAFALSSAAVTVTAAVGSLVTTPDDLWYKALKKPSFQPPALAFPIAWTALYASIASASTQVLTAETPAPSTVQPAGVWQREQDELERKVRHYKVALGANLVLNAGWSAIFWQGRNYKLATAEAALLAASSIDLARRAYQIKPAAGALLLPYAGWTSFAAVLSGAIAKLNP</sequence>
<feature type="signal peptide" evidence="6">
    <location>
        <begin position="1"/>
        <end position="18"/>
    </location>
</feature>
<comment type="subcellular location">
    <subcellularLocation>
        <location evidence="1">Membrane</location>
        <topology evidence="1">Multi-pass membrane protein</topology>
    </subcellularLocation>
</comment>
<gene>
    <name evidence="7" type="ORF">GCM10023352_16550</name>
</gene>
<comment type="similarity">
    <text evidence="2">Belongs to the TspO/BZRP family.</text>
</comment>
<dbReference type="PANTHER" id="PTHR10057">
    <property type="entry name" value="PERIPHERAL-TYPE BENZODIAZEPINE RECEPTOR"/>
    <property type="match status" value="1"/>
</dbReference>
<evidence type="ECO:0000256" key="2">
    <source>
        <dbReference type="ARBA" id="ARBA00007524"/>
    </source>
</evidence>
<keyword evidence="8" id="KW-1185">Reference proteome</keyword>
<dbReference type="Pfam" id="PF03073">
    <property type="entry name" value="TspO_MBR"/>
    <property type="match status" value="1"/>
</dbReference>
<dbReference type="InterPro" id="IPR004307">
    <property type="entry name" value="TspO_MBR"/>
</dbReference>
<dbReference type="Proteomes" id="UP001500187">
    <property type="component" value="Unassembled WGS sequence"/>
</dbReference>
<dbReference type="EMBL" id="BAABKP010000003">
    <property type="protein sequence ID" value="GAA4797637.1"/>
    <property type="molecule type" value="Genomic_DNA"/>
</dbReference>
<organism evidence="7 8">
    <name type="scientific">Rothia endophytica</name>
    <dbReference type="NCBI Taxonomy" id="1324766"/>
    <lineage>
        <taxon>Bacteria</taxon>
        <taxon>Bacillati</taxon>
        <taxon>Actinomycetota</taxon>
        <taxon>Actinomycetes</taxon>
        <taxon>Micrococcales</taxon>
        <taxon>Micrococcaceae</taxon>
        <taxon>Rothia</taxon>
    </lineage>
</organism>
<evidence type="ECO:0000313" key="7">
    <source>
        <dbReference type="EMBL" id="GAA4797637.1"/>
    </source>
</evidence>
<evidence type="ECO:0000313" key="8">
    <source>
        <dbReference type="Proteomes" id="UP001500187"/>
    </source>
</evidence>
<dbReference type="Gene3D" id="1.20.1260.100">
    <property type="entry name" value="TspO/MBR protein"/>
    <property type="match status" value="1"/>
</dbReference>
<protein>
    <submittedName>
        <fullName evidence="7">Tryptophan-rich sensory protein</fullName>
    </submittedName>
</protein>